<feature type="compositionally biased region" description="Low complexity" evidence="1">
    <location>
        <begin position="127"/>
        <end position="137"/>
    </location>
</feature>
<dbReference type="EMBL" id="JBHSEH010000004">
    <property type="protein sequence ID" value="MFC4425216.1"/>
    <property type="molecule type" value="Genomic_DNA"/>
</dbReference>
<evidence type="ECO:0000313" key="2">
    <source>
        <dbReference type="EMBL" id="MFC4425216.1"/>
    </source>
</evidence>
<protein>
    <recommendedName>
        <fullName evidence="4">Tetratricopeptide repeat protein</fullName>
    </recommendedName>
</protein>
<organism evidence="2 3">
    <name type="scientific">Deinococcus navajonensis</name>
    <dbReference type="NCBI Taxonomy" id="309884"/>
    <lineage>
        <taxon>Bacteria</taxon>
        <taxon>Thermotogati</taxon>
        <taxon>Deinococcota</taxon>
        <taxon>Deinococci</taxon>
        <taxon>Deinococcales</taxon>
        <taxon>Deinococcaceae</taxon>
        <taxon>Deinococcus</taxon>
    </lineage>
</organism>
<dbReference type="SUPFAM" id="SSF48452">
    <property type="entry name" value="TPR-like"/>
    <property type="match status" value="1"/>
</dbReference>
<name>A0ABV8XK71_9DEIO</name>
<keyword evidence="3" id="KW-1185">Reference proteome</keyword>
<evidence type="ECO:0008006" key="4">
    <source>
        <dbReference type="Google" id="ProtNLM"/>
    </source>
</evidence>
<sequence>MVPSASAQVVTARDPQLTQAFVAAVQDAERAWLATNPDRSFLSVGNDLNYALGWLKSGKYSEAMTPLGLTGAKGADDPFVQLFLAFALAGQGKAAEAQAALSNATRLLPALQSYAQVITSYARPASTPAASTTAGAKPTPPQTASPAATKPGLSLTARPVTTMTAALNETERLWASTGPSRAMFSTHWHVEQILYDLRQQNPAGAKVQISAARKALTTPQNQTDRAFLDLLDAFAAAQQGNRTQVTQALSALTGSPHRQALQPLTDFLSTYQPPKATATPAPVASAKPGGPLVAGNYSCWLERPGLNGSRNDVPRGTLTLRTNGTYTYMGKAGAYRYNAQTGVLTFTAGFFANPVPERTTFLKHTKTAQIDIHWAYANDWSCGINLN</sequence>
<evidence type="ECO:0000256" key="1">
    <source>
        <dbReference type="SAM" id="MobiDB-lite"/>
    </source>
</evidence>
<proteinExistence type="predicted"/>
<dbReference type="Proteomes" id="UP001595998">
    <property type="component" value="Unassembled WGS sequence"/>
</dbReference>
<feature type="region of interest" description="Disordered" evidence="1">
    <location>
        <begin position="127"/>
        <end position="153"/>
    </location>
</feature>
<dbReference type="RefSeq" id="WP_380036361.1">
    <property type="nucleotide sequence ID" value="NZ_JBHSEH010000004.1"/>
</dbReference>
<accession>A0ABV8XK71</accession>
<reference evidence="3" key="1">
    <citation type="journal article" date="2019" name="Int. J. Syst. Evol. Microbiol.">
        <title>The Global Catalogue of Microorganisms (GCM) 10K type strain sequencing project: providing services to taxonomists for standard genome sequencing and annotation.</title>
        <authorList>
            <consortium name="The Broad Institute Genomics Platform"/>
            <consortium name="The Broad Institute Genome Sequencing Center for Infectious Disease"/>
            <person name="Wu L."/>
            <person name="Ma J."/>
        </authorList>
    </citation>
    <scope>NUCLEOTIDE SEQUENCE [LARGE SCALE GENOMIC DNA]</scope>
    <source>
        <strain evidence="3">CCUG 56029</strain>
    </source>
</reference>
<dbReference type="InterPro" id="IPR011990">
    <property type="entry name" value="TPR-like_helical_dom_sf"/>
</dbReference>
<gene>
    <name evidence="2" type="ORF">ACFOZ9_03255</name>
</gene>
<evidence type="ECO:0000313" key="3">
    <source>
        <dbReference type="Proteomes" id="UP001595998"/>
    </source>
</evidence>
<comment type="caution">
    <text evidence="2">The sequence shown here is derived from an EMBL/GenBank/DDBJ whole genome shotgun (WGS) entry which is preliminary data.</text>
</comment>